<dbReference type="AlphaFoldDB" id="A0AB36SZX1"/>
<dbReference type="Gene3D" id="3.40.50.150">
    <property type="entry name" value="Vaccinia Virus protein VP39"/>
    <property type="match status" value="1"/>
</dbReference>
<dbReference type="EMBL" id="NUAP01000067">
    <property type="protein sequence ID" value="PEN83013.1"/>
    <property type="molecule type" value="Genomic_DNA"/>
</dbReference>
<name>A0AB36SZX1_9BACI</name>
<dbReference type="GO" id="GO:0008168">
    <property type="term" value="F:methyltransferase activity"/>
    <property type="evidence" value="ECO:0007669"/>
    <property type="project" value="UniProtKB-KW"/>
</dbReference>
<proteinExistence type="predicted"/>
<protein>
    <submittedName>
        <fullName evidence="2">Class I SAM-dependent methyltransferase</fullName>
    </submittedName>
</protein>
<dbReference type="Pfam" id="PF13649">
    <property type="entry name" value="Methyltransf_25"/>
    <property type="match status" value="1"/>
</dbReference>
<dbReference type="Gene3D" id="2.20.25.110">
    <property type="entry name" value="S-adenosyl-L-methionine-dependent methyltransferases"/>
    <property type="match status" value="1"/>
</dbReference>
<dbReference type="InterPro" id="IPR029063">
    <property type="entry name" value="SAM-dependent_MTases_sf"/>
</dbReference>
<gene>
    <name evidence="2" type="ORF">CN551_29350</name>
</gene>
<dbReference type="CDD" id="cd02440">
    <property type="entry name" value="AdoMet_MTases"/>
    <property type="match status" value="1"/>
</dbReference>
<organism evidence="2 3">
    <name type="scientific">Bacillus toyonensis</name>
    <dbReference type="NCBI Taxonomy" id="155322"/>
    <lineage>
        <taxon>Bacteria</taxon>
        <taxon>Bacillati</taxon>
        <taxon>Bacillota</taxon>
        <taxon>Bacilli</taxon>
        <taxon>Bacillales</taxon>
        <taxon>Bacillaceae</taxon>
        <taxon>Bacillus</taxon>
        <taxon>Bacillus cereus group</taxon>
    </lineage>
</organism>
<dbReference type="SUPFAM" id="SSF53335">
    <property type="entry name" value="S-adenosyl-L-methionine-dependent methyltransferases"/>
    <property type="match status" value="1"/>
</dbReference>
<evidence type="ECO:0000313" key="3">
    <source>
        <dbReference type="Proteomes" id="UP000220078"/>
    </source>
</evidence>
<comment type="caution">
    <text evidence="2">The sequence shown here is derived from an EMBL/GenBank/DDBJ whole genome shotgun (WGS) entry which is preliminary data.</text>
</comment>
<accession>A0AB36SZX1</accession>
<evidence type="ECO:0000259" key="1">
    <source>
        <dbReference type="Pfam" id="PF13649"/>
    </source>
</evidence>
<dbReference type="RefSeq" id="WP_000565433.1">
    <property type="nucleotide sequence ID" value="NZ_JBEUTG010000047.1"/>
</dbReference>
<keyword evidence="2" id="KW-0489">Methyltransferase</keyword>
<dbReference type="Proteomes" id="UP000220078">
    <property type="component" value="Unassembled WGS sequence"/>
</dbReference>
<dbReference type="InterPro" id="IPR041698">
    <property type="entry name" value="Methyltransf_25"/>
</dbReference>
<evidence type="ECO:0000313" key="2">
    <source>
        <dbReference type="EMBL" id="PEN83013.1"/>
    </source>
</evidence>
<reference evidence="2 3" key="1">
    <citation type="submission" date="2017-09" db="EMBL/GenBank/DDBJ databases">
        <title>Large-scale bioinformatics analysis of Bacillus genomes uncovers conserved roles of natural products in bacterial physiology.</title>
        <authorList>
            <consortium name="Agbiome Team Llc"/>
            <person name="Bleich R.M."/>
            <person name="Kirk G.J."/>
            <person name="Santa Maria K.C."/>
            <person name="Allen S.E."/>
            <person name="Farag S."/>
            <person name="Shank E.A."/>
            <person name="Bowers A."/>
        </authorList>
    </citation>
    <scope>NUCLEOTIDE SEQUENCE [LARGE SCALE GENOMIC DNA]</scope>
    <source>
        <strain evidence="2 3">AFS027629</strain>
    </source>
</reference>
<sequence length="248" mass="28875">MIDIKKQTILDYFDAKSYITTYNALSDKKTEDQLNFIKNIFLNGKSNLRILDFCCGHGRHLIPLFLEGYKVDGLDFNIGFLDEIQKQIGSANVHFADGRFFKTTDKYDAIINMENSIGYFSEKEDREILTSIYKNLRNSGVFLLHLLNRELLIKYFEEEIDFLDSNGDKVREIRSMDMQSSRVHIQQYRNHNQNSPFEISLRVYTAAEIINILQEIGFKINNVFGDFHGGEYTLTSPELIIICSKETY</sequence>
<dbReference type="GO" id="GO:0032259">
    <property type="term" value="P:methylation"/>
    <property type="evidence" value="ECO:0007669"/>
    <property type="project" value="UniProtKB-KW"/>
</dbReference>
<feature type="domain" description="Methyltransferase" evidence="1">
    <location>
        <begin position="50"/>
        <end position="140"/>
    </location>
</feature>
<keyword evidence="2" id="KW-0808">Transferase</keyword>